<dbReference type="GO" id="GO:0008233">
    <property type="term" value="F:peptidase activity"/>
    <property type="evidence" value="ECO:0007669"/>
    <property type="project" value="UniProtKB-KW"/>
</dbReference>
<evidence type="ECO:0000313" key="2">
    <source>
        <dbReference type="Proteomes" id="UP001523550"/>
    </source>
</evidence>
<dbReference type="InterPro" id="IPR001353">
    <property type="entry name" value="Proteasome_sua/b"/>
</dbReference>
<dbReference type="GO" id="GO:0006508">
    <property type="term" value="P:proteolysis"/>
    <property type="evidence" value="ECO:0007669"/>
    <property type="project" value="UniProtKB-KW"/>
</dbReference>
<accession>A0ABT1G8M3</accession>
<dbReference type="Pfam" id="PF00227">
    <property type="entry name" value="Proteasome"/>
    <property type="match status" value="1"/>
</dbReference>
<comment type="caution">
    <text evidence="1">The sequence shown here is derived from an EMBL/GenBank/DDBJ whole genome shotgun (WGS) entry which is preliminary data.</text>
</comment>
<protein>
    <submittedName>
        <fullName evidence="1">Proteasome-type protease</fullName>
    </submittedName>
</protein>
<keyword evidence="1" id="KW-0645">Protease</keyword>
<dbReference type="EMBL" id="JALJYF010000002">
    <property type="protein sequence ID" value="MCP1727671.1"/>
    <property type="molecule type" value="Genomic_DNA"/>
</dbReference>
<dbReference type="InterPro" id="IPR016545">
    <property type="entry name" value="UCP009120_prtse"/>
</dbReference>
<sequence>MTYCVAIRTETGLIVASDSRTSAGVDDVSVYSKMHVLPAGPDRCFVLLSAGNLATTQAVTSRIQRDRDDPDAETSIDRLSHLEDVAEYIGAVSTRVQRGPEGANQADFRPKASFILAGQIGEEDHNLFLIYPEGNYIRASEEKPFLQVGETKYGKPILDRIVEPEMSLEMAARCALVSLDASMRSNLSVGPPLELGFYHRNSFHLEPRLRYEDDDAFWRRMQDAWSRNLRQAFMDLPRFEWE</sequence>
<dbReference type="InterPro" id="IPR029055">
    <property type="entry name" value="Ntn_hydrolases_N"/>
</dbReference>
<keyword evidence="2" id="KW-1185">Reference proteome</keyword>
<dbReference type="RefSeq" id="WP_253448248.1">
    <property type="nucleotide sequence ID" value="NZ_JALJYF010000002.1"/>
</dbReference>
<gene>
    <name evidence="1" type="ORF">J2T60_001671</name>
</gene>
<dbReference type="Gene3D" id="3.60.20.10">
    <property type="entry name" value="Glutamine Phosphoribosylpyrophosphate, subunit 1, domain 1"/>
    <property type="match status" value="1"/>
</dbReference>
<dbReference type="GO" id="GO:0000502">
    <property type="term" value="C:proteasome complex"/>
    <property type="evidence" value="ECO:0007669"/>
    <property type="project" value="UniProtKB-KW"/>
</dbReference>
<proteinExistence type="predicted"/>
<dbReference type="Proteomes" id="UP001523550">
    <property type="component" value="Unassembled WGS sequence"/>
</dbReference>
<dbReference type="PIRSF" id="PIRSF009120">
    <property type="entry name" value="UCP009120_prtse"/>
    <property type="match status" value="1"/>
</dbReference>
<keyword evidence="1" id="KW-0647">Proteasome</keyword>
<name>A0ABT1G8M3_9GAMM</name>
<evidence type="ECO:0000313" key="1">
    <source>
        <dbReference type="EMBL" id="MCP1727671.1"/>
    </source>
</evidence>
<dbReference type="SUPFAM" id="SSF56235">
    <property type="entry name" value="N-terminal nucleophile aminohydrolases (Ntn hydrolases)"/>
    <property type="match status" value="1"/>
</dbReference>
<organism evidence="1 2">
    <name type="scientific">Natronospira proteinivora</name>
    <dbReference type="NCBI Taxonomy" id="1807133"/>
    <lineage>
        <taxon>Bacteria</taxon>
        <taxon>Pseudomonadati</taxon>
        <taxon>Pseudomonadota</taxon>
        <taxon>Gammaproteobacteria</taxon>
        <taxon>Natronospirales</taxon>
        <taxon>Natronospiraceae</taxon>
        <taxon>Natronospira</taxon>
    </lineage>
</organism>
<reference evidence="1 2" key="1">
    <citation type="submission" date="2022-03" db="EMBL/GenBank/DDBJ databases">
        <title>Genomic Encyclopedia of Type Strains, Phase III (KMG-III): the genomes of soil and plant-associated and newly described type strains.</title>
        <authorList>
            <person name="Whitman W."/>
        </authorList>
    </citation>
    <scope>NUCLEOTIDE SEQUENCE [LARGE SCALE GENOMIC DNA]</scope>
    <source>
        <strain evidence="1 2">BSker1</strain>
    </source>
</reference>
<keyword evidence="1" id="KW-0378">Hydrolase</keyword>